<dbReference type="PANTHER" id="PTHR13789">
    <property type="entry name" value="MONOOXYGENASE"/>
    <property type="match status" value="1"/>
</dbReference>
<reference evidence="4" key="1">
    <citation type="submission" date="2022-01" db="EMBL/GenBank/DDBJ databases">
        <title>Genome sequnece data of strain Bradyrhizobium sp. nov.</title>
        <authorList>
            <person name="Zhang J."/>
        </authorList>
    </citation>
    <scope>NUCLEOTIDE SEQUENCE</scope>
    <source>
        <strain evidence="4">WYCCWR 13023</strain>
    </source>
</reference>
<evidence type="ECO:0000256" key="2">
    <source>
        <dbReference type="ARBA" id="ARBA00023033"/>
    </source>
</evidence>
<organism evidence="4 5">
    <name type="scientific">Bradyrhizobium zhengyangense</name>
    <dbReference type="NCBI Taxonomy" id="2911009"/>
    <lineage>
        <taxon>Bacteria</taxon>
        <taxon>Pseudomonadati</taxon>
        <taxon>Pseudomonadota</taxon>
        <taxon>Alphaproteobacteria</taxon>
        <taxon>Hyphomicrobiales</taxon>
        <taxon>Nitrobacteraceae</taxon>
        <taxon>Bradyrhizobium</taxon>
    </lineage>
</organism>
<dbReference type="InterPro" id="IPR001199">
    <property type="entry name" value="Cyt_B5-like_heme/steroid-bd"/>
</dbReference>
<gene>
    <name evidence="4" type="ORF">L6654_27975</name>
</gene>
<dbReference type="PANTHER" id="PTHR13789:SF309">
    <property type="entry name" value="PUTATIVE (AFU_ORTHOLOGUE AFUA_6G14510)-RELATED"/>
    <property type="match status" value="1"/>
</dbReference>
<dbReference type="InterPro" id="IPR050493">
    <property type="entry name" value="FAD-dep_Monooxygenase_BioMet"/>
</dbReference>
<dbReference type="InterPro" id="IPR036188">
    <property type="entry name" value="FAD/NAD-bd_sf"/>
</dbReference>
<dbReference type="Pfam" id="PF00173">
    <property type="entry name" value="Cyt-b5"/>
    <property type="match status" value="1"/>
</dbReference>
<dbReference type="GO" id="GO:0071949">
    <property type="term" value="F:FAD binding"/>
    <property type="evidence" value="ECO:0007669"/>
    <property type="project" value="InterPro"/>
</dbReference>
<protein>
    <submittedName>
        <fullName evidence="4">FAD-dependent monooxygenase</fullName>
    </submittedName>
</protein>
<dbReference type="SMART" id="SM01117">
    <property type="entry name" value="Cyt-b5"/>
    <property type="match status" value="1"/>
</dbReference>
<evidence type="ECO:0000313" key="4">
    <source>
        <dbReference type="EMBL" id="MCG2630475.1"/>
    </source>
</evidence>
<evidence type="ECO:0000259" key="3">
    <source>
        <dbReference type="PROSITE" id="PS50255"/>
    </source>
</evidence>
<keyword evidence="1" id="KW-0560">Oxidoreductase</keyword>
<dbReference type="InterPro" id="IPR002938">
    <property type="entry name" value="FAD-bd"/>
</dbReference>
<dbReference type="Pfam" id="PF01494">
    <property type="entry name" value="FAD_binding_3"/>
    <property type="match status" value="1"/>
</dbReference>
<keyword evidence="2 4" id="KW-0503">Monooxygenase</keyword>
<evidence type="ECO:0000256" key="1">
    <source>
        <dbReference type="ARBA" id="ARBA00023002"/>
    </source>
</evidence>
<feature type="domain" description="Cytochrome b5 heme-binding" evidence="3">
    <location>
        <begin position="502"/>
        <end position="577"/>
    </location>
</feature>
<name>A0A9X1RHR1_9BRAD</name>
<dbReference type="SUPFAM" id="SSF55856">
    <property type="entry name" value="Cytochrome b5-like heme/steroid binding domain"/>
    <property type="match status" value="1"/>
</dbReference>
<dbReference type="EMBL" id="JAKLTY010000021">
    <property type="protein sequence ID" value="MCG2630475.1"/>
    <property type="molecule type" value="Genomic_DNA"/>
</dbReference>
<dbReference type="PRINTS" id="PR00420">
    <property type="entry name" value="RNGMNOXGNASE"/>
</dbReference>
<dbReference type="AlphaFoldDB" id="A0A9X1RHR1"/>
<dbReference type="Gene3D" id="3.10.120.10">
    <property type="entry name" value="Cytochrome b5-like heme/steroid binding domain"/>
    <property type="match status" value="1"/>
</dbReference>
<dbReference type="PROSITE" id="PS50255">
    <property type="entry name" value="CYTOCHROME_B5_2"/>
    <property type="match status" value="1"/>
</dbReference>
<sequence>MTASALPSPRGRTSVRRLTRKGDRMRAVIVGAGMGGLMSALALRQSGVFASIHVYEQTKVPSTAGAGLNIPPNGARICRWLGVDLDGGDPKGPDGAIDGGRAAILKSTRQFNADGSVTKRPFDHVTAAGDGAGFHHMHRLDLLMCLYKRVFEFGPDSGAPCPITVHMDCRLTELRQTDGEVTATFSNGQTATGEVLVGADGINSGTLQLAWPNPRPKRWTEVTCFRGLIPRAVVASLRKADGSALDHNPIDSFSMDRHRNDRSGATTYWVRGGELLNVWIARYEPDSAAFEREEGDWFPVGREEILREVGEAFEGSPSREDLLALAGAIVRPTKWGLYDRDALETWVQGRICLLGDAAHPMLPTFGQGAAQSFEDAAALASAFTLHKGDVATALLHYERVRHYRATRFQLGSKFAFDHLRAKDTAEQKALLEKLDERVSPAFAHDKRGGEDDSWIYAYDARNIGTELPYKRLGPWDFRRAAKTNYATVTGALWKPASPASAPRRVTREEVARHNTRDDCWVIISGKVYDITEWAPHHPGGAGIARMYAGKEATAEFGDYHSAEAVAHMAYFRVGDLIEVPVDRQKHL</sequence>
<dbReference type="Proteomes" id="UP001139054">
    <property type="component" value="Unassembled WGS sequence"/>
</dbReference>
<dbReference type="RefSeq" id="WP_237891373.1">
    <property type="nucleotide sequence ID" value="NZ_JAKLTY010000021.1"/>
</dbReference>
<comment type="caution">
    <text evidence="4">The sequence shown here is derived from an EMBL/GenBank/DDBJ whole genome shotgun (WGS) entry which is preliminary data.</text>
</comment>
<evidence type="ECO:0000313" key="5">
    <source>
        <dbReference type="Proteomes" id="UP001139054"/>
    </source>
</evidence>
<dbReference type="SUPFAM" id="SSF51905">
    <property type="entry name" value="FAD/NAD(P)-binding domain"/>
    <property type="match status" value="1"/>
</dbReference>
<dbReference type="InterPro" id="IPR036400">
    <property type="entry name" value="Cyt_B5-like_heme/steroid_sf"/>
</dbReference>
<dbReference type="GO" id="GO:0004497">
    <property type="term" value="F:monooxygenase activity"/>
    <property type="evidence" value="ECO:0007669"/>
    <property type="project" value="UniProtKB-KW"/>
</dbReference>
<proteinExistence type="predicted"/>
<accession>A0A9X1RHR1</accession>
<dbReference type="Gene3D" id="3.50.50.60">
    <property type="entry name" value="FAD/NAD(P)-binding domain"/>
    <property type="match status" value="1"/>
</dbReference>